<dbReference type="Proteomes" id="UP000011116">
    <property type="component" value="Chromosome 2H"/>
</dbReference>
<dbReference type="Gramene" id="HORVU.MOREX.r3.2HG0209420.1">
    <property type="protein sequence ID" value="HORVU.MOREX.r3.2HG0209420.1"/>
    <property type="gene ID" value="HORVU.MOREX.r3.2HG0209420"/>
</dbReference>
<organism evidence="3 4">
    <name type="scientific">Hordeum vulgare subsp. vulgare</name>
    <name type="common">Domesticated barley</name>
    <dbReference type="NCBI Taxonomy" id="112509"/>
    <lineage>
        <taxon>Eukaryota</taxon>
        <taxon>Viridiplantae</taxon>
        <taxon>Streptophyta</taxon>
        <taxon>Embryophyta</taxon>
        <taxon>Tracheophyta</taxon>
        <taxon>Spermatophyta</taxon>
        <taxon>Magnoliopsida</taxon>
        <taxon>Liliopsida</taxon>
        <taxon>Poales</taxon>
        <taxon>Poaceae</taxon>
        <taxon>BOP clade</taxon>
        <taxon>Pooideae</taxon>
        <taxon>Triticodae</taxon>
        <taxon>Triticeae</taxon>
        <taxon>Hordeinae</taxon>
        <taxon>Hordeum</taxon>
    </lineage>
</organism>
<sequence length="677" mass="74238">MAPTQQGESDRRLPPLGLRGLSRVAFQPRAPPPGGLPPLGLTGRAGVASFSIGTAGFDHLPPPTTLPRRRVGLARPSRPPAPNEAGSSNWSASVGGTGTSSGGRAGTGSGGASSTFVGFTFGSGGISFGGGSRNSFVGGAGTGSGGGGNSFVGGADTGSGGGGNSFVGGAGTGSGGGGFSFSTSREGTGGQNGLDVMNGENATGSGIRYRGNGYNPNFAHADEYPPSQEAVQTQKQPIDLNVMSNKETRRQYDTDDKRHIYDEIIKHNGTGRRLKHGVSKAVALACDCPRRIVQRVWLEAKKGGGITGVKNNRKLKSGRKKINFDIDALEAIPPGERTTLEQVAGHLNLSTSTIWRRLKMKEIRRITSELKPSLTAANKRARVEYALMHLERSSLTSQGGINPIFRADMDVVHIDEKWFYRMRKTQNMYLSHREEAPHRECKHKNHIQKIMFLSAMARPRYDAQGNCVFDGKIGVWAYTEWVQAKKKSQNRLRGAWELKPCDKVDREKSQEYLVKYVLPAIKEKWPESDRWNTIYVQQDNARTHIKPDDPLFLQEAARGGWDIRMIYQPPNSPDTNILDLGWFASIQAMFHKKMPKTLPEIVAKVNQSLAEYPHQKLNRIWLSHQACMREIIKHKGSMHYAVPHLKKKALERQGCLPVRLTVDREYVEQAIEHLNST</sequence>
<feature type="compositionally biased region" description="Gly residues" evidence="1">
    <location>
        <begin position="95"/>
        <end position="110"/>
    </location>
</feature>
<dbReference type="GO" id="GO:0015074">
    <property type="term" value="P:DNA integration"/>
    <property type="evidence" value="ECO:0007669"/>
    <property type="project" value="InterPro"/>
</dbReference>
<evidence type="ECO:0000256" key="1">
    <source>
        <dbReference type="SAM" id="MobiDB-lite"/>
    </source>
</evidence>
<evidence type="ECO:0000313" key="4">
    <source>
        <dbReference type="Proteomes" id="UP000011116"/>
    </source>
</evidence>
<dbReference type="InterPro" id="IPR036397">
    <property type="entry name" value="RNaseH_sf"/>
</dbReference>
<reference evidence="3" key="3">
    <citation type="submission" date="2022-01" db="UniProtKB">
        <authorList>
            <consortium name="EnsemblPlants"/>
        </authorList>
    </citation>
    <scope>IDENTIFICATION</scope>
    <source>
        <strain evidence="3">subsp. vulgare</strain>
    </source>
</reference>
<dbReference type="GO" id="GO:0003677">
    <property type="term" value="F:DNA binding"/>
    <property type="evidence" value="ECO:0007669"/>
    <property type="project" value="InterPro"/>
</dbReference>
<reference evidence="4" key="1">
    <citation type="journal article" date="2012" name="Nature">
        <title>A physical, genetic and functional sequence assembly of the barley genome.</title>
        <authorList>
            <consortium name="The International Barley Genome Sequencing Consortium"/>
            <person name="Mayer K.F."/>
            <person name="Waugh R."/>
            <person name="Brown J.W."/>
            <person name="Schulman A."/>
            <person name="Langridge P."/>
            <person name="Platzer M."/>
            <person name="Fincher G.B."/>
            <person name="Muehlbauer G.J."/>
            <person name="Sato K."/>
            <person name="Close T.J."/>
            <person name="Wise R.P."/>
            <person name="Stein N."/>
        </authorList>
    </citation>
    <scope>NUCLEOTIDE SEQUENCE [LARGE SCALE GENOMIC DNA]</scope>
    <source>
        <strain evidence="4">cv. Morex</strain>
    </source>
</reference>
<feature type="region of interest" description="Disordered" evidence="1">
    <location>
        <begin position="177"/>
        <end position="201"/>
    </location>
</feature>
<feature type="region of interest" description="Disordered" evidence="1">
    <location>
        <begin position="1"/>
        <end position="42"/>
    </location>
</feature>
<name>A0A8I6XRQ9_HORVV</name>
<keyword evidence="4" id="KW-1185">Reference proteome</keyword>
<evidence type="ECO:0000313" key="3">
    <source>
        <dbReference type="EnsemblPlants" id="HORVU.MOREX.r3.2HG0209420.1"/>
    </source>
</evidence>
<dbReference type="Gene3D" id="3.30.420.10">
    <property type="entry name" value="Ribonuclease H-like superfamily/Ribonuclease H"/>
    <property type="match status" value="1"/>
</dbReference>
<dbReference type="Pfam" id="PF01498">
    <property type="entry name" value="HTH_Tnp_Tc3_2"/>
    <property type="match status" value="1"/>
</dbReference>
<dbReference type="InterPro" id="IPR002492">
    <property type="entry name" value="Transposase_Tc1-like"/>
</dbReference>
<protein>
    <recommendedName>
        <fullName evidence="2">Transposase Tc1-like domain-containing protein</fullName>
    </recommendedName>
</protein>
<dbReference type="GO" id="GO:0006313">
    <property type="term" value="P:DNA transposition"/>
    <property type="evidence" value="ECO:0007669"/>
    <property type="project" value="InterPro"/>
</dbReference>
<proteinExistence type="predicted"/>
<dbReference type="PANTHER" id="PTHR47169:SF2">
    <property type="entry name" value="OS01G0541250 PROTEIN"/>
    <property type="match status" value="1"/>
</dbReference>
<accession>A0A8I6XRQ9</accession>
<dbReference type="PANTHER" id="PTHR47169">
    <property type="entry name" value="OS01G0541250 PROTEIN"/>
    <property type="match status" value="1"/>
</dbReference>
<dbReference type="EnsemblPlants" id="HORVU.MOREX.r3.2HG0209420.1">
    <property type="protein sequence ID" value="HORVU.MOREX.r3.2HG0209420.1"/>
    <property type="gene ID" value="HORVU.MOREX.r3.2HG0209420"/>
</dbReference>
<reference evidence="3" key="2">
    <citation type="submission" date="2020-10" db="EMBL/GenBank/DDBJ databases">
        <authorList>
            <person name="Scholz U."/>
            <person name="Mascher M."/>
            <person name="Fiebig A."/>
        </authorList>
    </citation>
    <scope>NUCLEOTIDE SEQUENCE [LARGE SCALE GENOMIC DNA]</scope>
    <source>
        <strain evidence="3">cv. Morex</strain>
    </source>
</reference>
<feature type="domain" description="Transposase Tc1-like" evidence="2">
    <location>
        <begin position="342"/>
        <end position="390"/>
    </location>
</feature>
<dbReference type="AlphaFoldDB" id="A0A8I6XRQ9"/>
<evidence type="ECO:0000259" key="2">
    <source>
        <dbReference type="Pfam" id="PF01498"/>
    </source>
</evidence>
<feature type="region of interest" description="Disordered" evidence="1">
    <location>
        <begin position="55"/>
        <end position="110"/>
    </location>
</feature>
<feature type="compositionally biased region" description="Low complexity" evidence="1">
    <location>
        <begin position="14"/>
        <end position="23"/>
    </location>
</feature>